<name>A0ABP7A4D1_9ACTN</name>
<evidence type="ECO:0000256" key="1">
    <source>
        <dbReference type="SAM" id="MobiDB-lite"/>
    </source>
</evidence>
<evidence type="ECO:0000313" key="3">
    <source>
        <dbReference type="Proteomes" id="UP001501074"/>
    </source>
</evidence>
<sequence length="131" mass="12959">MVVASGTALFAAAVLSGCGSQPQKDHQGVCVNQTTQTRVDDDQCDHNGGSSSHGGGIFLWRLFPRGTSFPAVGGKMSSYPGSVSSIPSGHGAVYGGGDTAGGTVTKQSTKSALSRGGFGKTSRAHGGSVGG</sequence>
<dbReference type="Proteomes" id="UP001501074">
    <property type="component" value="Unassembled WGS sequence"/>
</dbReference>
<evidence type="ECO:0008006" key="4">
    <source>
        <dbReference type="Google" id="ProtNLM"/>
    </source>
</evidence>
<organism evidence="2 3">
    <name type="scientific">Kineosporia mesophila</name>
    <dbReference type="NCBI Taxonomy" id="566012"/>
    <lineage>
        <taxon>Bacteria</taxon>
        <taxon>Bacillati</taxon>
        <taxon>Actinomycetota</taxon>
        <taxon>Actinomycetes</taxon>
        <taxon>Kineosporiales</taxon>
        <taxon>Kineosporiaceae</taxon>
        <taxon>Kineosporia</taxon>
    </lineage>
</organism>
<protein>
    <recommendedName>
        <fullName evidence="4">Lipoprotein</fullName>
    </recommendedName>
</protein>
<feature type="region of interest" description="Disordered" evidence="1">
    <location>
        <begin position="92"/>
        <end position="131"/>
    </location>
</feature>
<accession>A0ABP7A4D1</accession>
<evidence type="ECO:0000313" key="2">
    <source>
        <dbReference type="EMBL" id="GAA3624733.1"/>
    </source>
</evidence>
<comment type="caution">
    <text evidence="2">The sequence shown here is derived from an EMBL/GenBank/DDBJ whole genome shotgun (WGS) entry which is preliminary data.</text>
</comment>
<keyword evidence="3" id="KW-1185">Reference proteome</keyword>
<dbReference type="RefSeq" id="WP_231487801.1">
    <property type="nucleotide sequence ID" value="NZ_BAAAZO010000009.1"/>
</dbReference>
<gene>
    <name evidence="2" type="ORF">GCM10022223_47270</name>
</gene>
<dbReference type="EMBL" id="BAAAZO010000009">
    <property type="protein sequence ID" value="GAA3624733.1"/>
    <property type="molecule type" value="Genomic_DNA"/>
</dbReference>
<reference evidence="3" key="1">
    <citation type="journal article" date="2019" name="Int. J. Syst. Evol. Microbiol.">
        <title>The Global Catalogue of Microorganisms (GCM) 10K type strain sequencing project: providing services to taxonomists for standard genome sequencing and annotation.</title>
        <authorList>
            <consortium name="The Broad Institute Genomics Platform"/>
            <consortium name="The Broad Institute Genome Sequencing Center for Infectious Disease"/>
            <person name="Wu L."/>
            <person name="Ma J."/>
        </authorList>
    </citation>
    <scope>NUCLEOTIDE SEQUENCE [LARGE SCALE GENOMIC DNA]</scope>
    <source>
        <strain evidence="3">JCM 16902</strain>
    </source>
</reference>
<proteinExistence type="predicted"/>